<sequence>MYSSITANITLAILLSDILLLTSKSFLPRPLHVGIPIGHPYSTVLISSPMIFRSSLARDNSHSLTGLFPLLVS</sequence>
<reference evidence="2" key="1">
    <citation type="submission" date="2016-08" db="EMBL/GenBank/DDBJ databases">
        <title>Complete genome sequence of the organohalide-respiring Epsilonproteobacterium Sulfurospirillum halorespirans.</title>
        <authorList>
            <person name="Goris T."/>
            <person name="Zimmermann J."/>
            <person name="Schenz B."/>
            <person name="Lemos M."/>
            <person name="Hackermueller J."/>
            <person name="Diekert G."/>
        </authorList>
    </citation>
    <scope>NUCLEOTIDE SEQUENCE [LARGE SCALE GENOMIC DNA]</scope>
    <source>
        <strain>DSM 13726</strain>
        <strain evidence="2">PCE-M2</strain>
    </source>
</reference>
<organism evidence="1 2">
    <name type="scientific">Sulfurospirillum halorespirans DSM 13726</name>
    <dbReference type="NCBI Taxonomy" id="1193502"/>
    <lineage>
        <taxon>Bacteria</taxon>
        <taxon>Pseudomonadati</taxon>
        <taxon>Campylobacterota</taxon>
        <taxon>Epsilonproteobacteria</taxon>
        <taxon>Campylobacterales</taxon>
        <taxon>Sulfurospirillaceae</taxon>
        <taxon>Sulfurospirillum</taxon>
    </lineage>
</organism>
<keyword evidence="2" id="KW-1185">Reference proteome</keyword>
<evidence type="ECO:0000313" key="1">
    <source>
        <dbReference type="EMBL" id="AOO63881.1"/>
    </source>
</evidence>
<proteinExistence type="predicted"/>
<name>A0A1D7TFV7_9BACT</name>
<dbReference type="EMBL" id="CP017111">
    <property type="protein sequence ID" value="AOO63881.1"/>
    <property type="molecule type" value="Genomic_DNA"/>
</dbReference>
<dbReference type="AlphaFoldDB" id="A0A1D7TFV7"/>
<dbReference type="Proteomes" id="UP000094609">
    <property type="component" value="Chromosome"/>
</dbReference>
<evidence type="ECO:0000313" key="2">
    <source>
        <dbReference type="Proteomes" id="UP000094609"/>
    </source>
</evidence>
<protein>
    <submittedName>
        <fullName evidence="1">Uncharacterized protein</fullName>
    </submittedName>
</protein>
<accession>A0A1D7TFV7</accession>
<dbReference type="KEGG" id="shal:SHALO_0079"/>
<gene>
    <name evidence="1" type="ORF">SHALO_0079</name>
</gene>